<dbReference type="InterPro" id="IPR002403">
    <property type="entry name" value="Cyt_P450_E_grp-IV"/>
</dbReference>
<dbReference type="Gene3D" id="1.10.630.10">
    <property type="entry name" value="Cytochrome P450"/>
    <property type="match status" value="1"/>
</dbReference>
<dbReference type="FunFam" id="1.10.630.10:FF:000024">
    <property type="entry name" value="Allene oxide synthase, chloroplastic"/>
    <property type="match status" value="1"/>
</dbReference>
<evidence type="ECO:0000256" key="11">
    <source>
        <dbReference type="PIRSR" id="PIRSR602403-1"/>
    </source>
</evidence>
<dbReference type="GO" id="GO:0005506">
    <property type="term" value="F:iron ion binding"/>
    <property type="evidence" value="ECO:0007669"/>
    <property type="project" value="InterPro"/>
</dbReference>
<comment type="similarity">
    <text evidence="1">Belongs to the cytochrome P450 family.</text>
</comment>
<organism evidence="13">
    <name type="scientific">Gossypium hirsutum</name>
    <name type="common">Upland cotton</name>
    <name type="synonym">Gossypium mexicanum</name>
    <dbReference type="NCBI Taxonomy" id="3635"/>
    <lineage>
        <taxon>Eukaryota</taxon>
        <taxon>Viridiplantae</taxon>
        <taxon>Streptophyta</taxon>
        <taxon>Embryophyta</taxon>
        <taxon>Tracheophyta</taxon>
        <taxon>Spermatophyta</taxon>
        <taxon>Magnoliopsida</taxon>
        <taxon>eudicotyledons</taxon>
        <taxon>Gunneridae</taxon>
        <taxon>Pentapetalae</taxon>
        <taxon>rosids</taxon>
        <taxon>malvids</taxon>
        <taxon>Malvales</taxon>
        <taxon>Malvaceae</taxon>
        <taxon>Malvoideae</taxon>
        <taxon>Gossypium</taxon>
    </lineage>
</organism>
<dbReference type="InterPro" id="IPR001128">
    <property type="entry name" value="Cyt_P450"/>
</dbReference>
<accession>A0A0A0R5Z1</accession>
<dbReference type="PANTHER" id="PTHR24286:SF255">
    <property type="entry name" value="ALLENE OXIDE SYNTHASE, CHLOROPLASTIC"/>
    <property type="match status" value="1"/>
</dbReference>
<evidence type="ECO:0000256" key="9">
    <source>
        <dbReference type="ARBA" id="ARBA00023160"/>
    </source>
</evidence>
<dbReference type="GO" id="GO:0009695">
    <property type="term" value="P:jasmonic acid biosynthetic process"/>
    <property type="evidence" value="ECO:0007669"/>
    <property type="project" value="TreeGrafter"/>
</dbReference>
<dbReference type="GO" id="GO:0016829">
    <property type="term" value="F:lyase activity"/>
    <property type="evidence" value="ECO:0007669"/>
    <property type="project" value="UniProtKB-KW"/>
</dbReference>
<dbReference type="GO" id="GO:0020037">
    <property type="term" value="F:heme binding"/>
    <property type="evidence" value="ECO:0007669"/>
    <property type="project" value="InterPro"/>
</dbReference>
<feature type="binding site" description="axial binding residue" evidence="11">
    <location>
        <position position="476"/>
    </location>
    <ligand>
        <name>heme</name>
        <dbReference type="ChEBI" id="CHEBI:30413"/>
    </ligand>
    <ligandPart>
        <name>Fe</name>
        <dbReference type="ChEBI" id="CHEBI:18248"/>
    </ligandPart>
</feature>
<evidence type="ECO:0000256" key="7">
    <source>
        <dbReference type="ARBA" id="ARBA00023004"/>
    </source>
</evidence>
<dbReference type="EMBL" id="KM265132">
    <property type="protein sequence ID" value="AIU98471.1"/>
    <property type="molecule type" value="Genomic_DNA"/>
</dbReference>
<dbReference type="AlphaFoldDB" id="A0A0A0R5Z1"/>
<feature type="compositionally biased region" description="Polar residues" evidence="12">
    <location>
        <begin position="1"/>
        <end position="19"/>
    </location>
</feature>
<dbReference type="Pfam" id="PF00067">
    <property type="entry name" value="p450"/>
    <property type="match status" value="1"/>
</dbReference>
<keyword evidence="10" id="KW-0456">Lyase</keyword>
<dbReference type="GO" id="GO:0004497">
    <property type="term" value="F:monooxygenase activity"/>
    <property type="evidence" value="ECO:0007669"/>
    <property type="project" value="InterPro"/>
</dbReference>
<evidence type="ECO:0000256" key="4">
    <source>
        <dbReference type="ARBA" id="ARBA00022723"/>
    </source>
</evidence>
<dbReference type="InterPro" id="IPR036396">
    <property type="entry name" value="Cyt_P450_sf"/>
</dbReference>
<keyword evidence="5" id="KW-0925">Oxylipin biosynthesis</keyword>
<evidence type="ECO:0000256" key="2">
    <source>
        <dbReference type="ARBA" id="ARBA00022516"/>
    </source>
</evidence>
<feature type="region of interest" description="Disordered" evidence="12">
    <location>
        <begin position="1"/>
        <end position="47"/>
    </location>
</feature>
<proteinExistence type="inferred from homology"/>
<evidence type="ECO:0000256" key="10">
    <source>
        <dbReference type="ARBA" id="ARBA00023239"/>
    </source>
</evidence>
<protein>
    <submittedName>
        <fullName evidence="13">Chloroplast allene oxide synthase</fullName>
    </submittedName>
</protein>
<evidence type="ECO:0000256" key="8">
    <source>
        <dbReference type="ARBA" id="ARBA00023098"/>
    </source>
</evidence>
<keyword evidence="3 11" id="KW-0349">Heme</keyword>
<keyword evidence="4 11" id="KW-0479">Metal-binding</keyword>
<dbReference type="SMR" id="A0A0A0R5Z1"/>
<name>A0A0A0R5Z1_GOSHI</name>
<keyword evidence="9" id="KW-0275">Fatty acid biosynthesis</keyword>
<evidence type="ECO:0000256" key="1">
    <source>
        <dbReference type="ARBA" id="ARBA00010617"/>
    </source>
</evidence>
<keyword evidence="2" id="KW-0444">Lipid biosynthesis</keyword>
<comment type="cofactor">
    <cofactor evidence="11">
        <name>heme</name>
        <dbReference type="ChEBI" id="CHEBI:30413"/>
    </cofactor>
</comment>
<reference evidence="13" key="1">
    <citation type="submission" date="2014-08" db="EMBL/GenBank/DDBJ databases">
        <authorList>
            <person name="Mushtaq R."/>
        </authorList>
    </citation>
    <scope>NUCLEOTIDE SEQUENCE</scope>
    <source>
        <tissue evidence="13">Young leaves</tissue>
    </source>
</reference>
<evidence type="ECO:0000256" key="3">
    <source>
        <dbReference type="ARBA" id="ARBA00022617"/>
    </source>
</evidence>
<dbReference type="GO" id="GO:0031408">
    <property type="term" value="P:oxylipin biosynthetic process"/>
    <property type="evidence" value="ECO:0007669"/>
    <property type="project" value="UniProtKB-KW"/>
</dbReference>
<dbReference type="PRINTS" id="PR00465">
    <property type="entry name" value="EP450IV"/>
</dbReference>
<evidence type="ECO:0000256" key="12">
    <source>
        <dbReference type="SAM" id="MobiDB-lite"/>
    </source>
</evidence>
<dbReference type="PANTHER" id="PTHR24286">
    <property type="entry name" value="CYTOCHROME P450 26"/>
    <property type="match status" value="1"/>
</dbReference>
<dbReference type="GO" id="GO:0016705">
    <property type="term" value="F:oxidoreductase activity, acting on paired donors, with incorporation or reduction of molecular oxygen"/>
    <property type="evidence" value="ECO:0007669"/>
    <property type="project" value="InterPro"/>
</dbReference>
<dbReference type="SUPFAM" id="SSF48264">
    <property type="entry name" value="Cytochrome P450"/>
    <property type="match status" value="1"/>
</dbReference>
<dbReference type="CDD" id="cd11071">
    <property type="entry name" value="CYP74"/>
    <property type="match status" value="1"/>
</dbReference>
<evidence type="ECO:0000256" key="5">
    <source>
        <dbReference type="ARBA" id="ARBA00022767"/>
    </source>
</evidence>
<evidence type="ECO:0000313" key="13">
    <source>
        <dbReference type="EMBL" id="AIU98471.1"/>
    </source>
</evidence>
<dbReference type="GO" id="GO:0016125">
    <property type="term" value="P:sterol metabolic process"/>
    <property type="evidence" value="ECO:0007669"/>
    <property type="project" value="TreeGrafter"/>
</dbReference>
<keyword evidence="7 11" id="KW-0408">Iron</keyword>
<keyword evidence="8" id="KW-0443">Lipid metabolism</keyword>
<keyword evidence="6" id="KW-0276">Fatty acid metabolism</keyword>
<dbReference type="GO" id="GO:0009941">
    <property type="term" value="C:chloroplast envelope"/>
    <property type="evidence" value="ECO:0007669"/>
    <property type="project" value="TreeGrafter"/>
</dbReference>
<sequence>MASSSLPFTSLHPQFVSPNTKSSTTRLSSRRIRASVSEKPPVPAPAVAVPAKGETKLPLKKIPGNYGVPIVGPFKDRLDYFYNQGRDEFFKSKIQKYNSTVFRTNMPPGPFISQDPKVVALLDGKSFPVLFDVTKVEKKDLFTGTYMPSTDLTGGYRILSYLDPSEPKHARLKQLLFFLLKSRRDHVIPEFQASYNELFETLEKEVAEKGKSSFQTANDQAGFNFLCRAFFGSNPPDTKLGTDGPSLISKWVLFQLGPVLKLGLPKYVEELLIHTFPLPPALVKKDYQRLYDFFYESSGSIQDEAEKLGISREEACHNLLFATCFNSFGGMKIFFPNMLKWIGRAGVKLHNRLATEIRSAIRSNGGKLTMAAMEQMPLMKSVVYEALRIEPPVPLQYGRAKKDIVIESHDAVFQVKQGEMLFGFQPFATKDPKIFERAEEFVGERFMGEEGEKLLKHVIWSNGPETQQPTLGNKQCAGKDFVVLMSRLLVVELFRRYDSFDIEVGKSALGAAVTVTSLKRASF</sequence>
<evidence type="ECO:0000256" key="6">
    <source>
        <dbReference type="ARBA" id="ARBA00022832"/>
    </source>
</evidence>
<dbReference type="GO" id="GO:0009535">
    <property type="term" value="C:chloroplast thylakoid membrane"/>
    <property type="evidence" value="ECO:0007669"/>
    <property type="project" value="TreeGrafter"/>
</dbReference>